<dbReference type="EMBL" id="CAJNNW010031037">
    <property type="protein sequence ID" value="CAE8705724.1"/>
    <property type="molecule type" value="Genomic_DNA"/>
</dbReference>
<accession>A0A813KLE3</accession>
<dbReference type="Proteomes" id="UP000626109">
    <property type="component" value="Unassembled WGS sequence"/>
</dbReference>
<feature type="compositionally biased region" description="Low complexity" evidence="1">
    <location>
        <begin position="228"/>
        <end position="272"/>
    </location>
</feature>
<proteinExistence type="predicted"/>
<dbReference type="AlphaFoldDB" id="A0A813KLE3"/>
<feature type="region of interest" description="Disordered" evidence="1">
    <location>
        <begin position="70"/>
        <end position="102"/>
    </location>
</feature>
<feature type="compositionally biased region" description="Low complexity" evidence="1">
    <location>
        <begin position="300"/>
        <end position="323"/>
    </location>
</feature>
<evidence type="ECO:0000313" key="2">
    <source>
        <dbReference type="EMBL" id="CAE8705724.1"/>
    </source>
</evidence>
<organism evidence="2 3">
    <name type="scientific">Polarella glacialis</name>
    <name type="common">Dinoflagellate</name>
    <dbReference type="NCBI Taxonomy" id="89957"/>
    <lineage>
        <taxon>Eukaryota</taxon>
        <taxon>Sar</taxon>
        <taxon>Alveolata</taxon>
        <taxon>Dinophyceae</taxon>
        <taxon>Suessiales</taxon>
        <taxon>Suessiaceae</taxon>
        <taxon>Polarella</taxon>
    </lineage>
</organism>
<protein>
    <submittedName>
        <fullName evidence="2">Uncharacterized protein</fullName>
    </submittedName>
</protein>
<evidence type="ECO:0000256" key="1">
    <source>
        <dbReference type="SAM" id="MobiDB-lite"/>
    </source>
</evidence>
<feature type="compositionally biased region" description="Polar residues" evidence="1">
    <location>
        <begin position="345"/>
        <end position="355"/>
    </location>
</feature>
<name>A0A813KLE3_POLGL</name>
<dbReference type="PANTHER" id="PTHR16148:SF14">
    <property type="entry name" value="MYND-TYPE DOMAIN-CONTAINING PROTEIN"/>
    <property type="match status" value="1"/>
</dbReference>
<feature type="region of interest" description="Disordered" evidence="1">
    <location>
        <begin position="194"/>
        <end position="278"/>
    </location>
</feature>
<feature type="compositionally biased region" description="Low complexity" evidence="1">
    <location>
        <begin position="196"/>
        <end position="214"/>
    </location>
</feature>
<feature type="compositionally biased region" description="Low complexity" evidence="1">
    <location>
        <begin position="356"/>
        <end position="377"/>
    </location>
</feature>
<sequence length="386" mass="41784">MDCRLGHSRFQMQEEVDYYSRPNAERALAKVTAVSVHDDVFSYDLQYHREGHWRKVLAVPERELLEMQTTTAAATETAATAPTTPATKAPSATTAPATSTTAPATTATIRLGHSRFQEKQEVNYNRLTGDWVLAKVFAVSLCDGVFSYELRYDGNNGKTSEPGMRVAPYVTEALLIEMETRFTTRLFRGQQVKMQTTPTTTTTATATATPPTTTMTSKVKTPPPRPPTTTTATAATAATTTPTTATPTTTTPTTTPTTTTPTTPTTPTTTTPTRPPMAAVKLEAPKGDVRLLGHKDNNKLDNNNNNKNNSNKNNNTNNNTINKPDNKRASQAASCESGPSKVQERTSQAASCEWQTTTSSNNNNTNNSENNNNQNNNITGSCDARA</sequence>
<reference evidence="2" key="1">
    <citation type="submission" date="2021-02" db="EMBL/GenBank/DDBJ databases">
        <authorList>
            <person name="Dougan E. K."/>
            <person name="Rhodes N."/>
            <person name="Thang M."/>
            <person name="Chan C."/>
        </authorList>
    </citation>
    <scope>NUCLEOTIDE SEQUENCE</scope>
</reference>
<dbReference type="PRINTS" id="PR01217">
    <property type="entry name" value="PRICHEXTENSN"/>
</dbReference>
<feature type="region of interest" description="Disordered" evidence="1">
    <location>
        <begin position="291"/>
        <end position="386"/>
    </location>
</feature>
<evidence type="ECO:0000313" key="3">
    <source>
        <dbReference type="Proteomes" id="UP000626109"/>
    </source>
</evidence>
<dbReference type="PANTHER" id="PTHR16148">
    <property type="entry name" value="NF-KAPPA-B-REPRESSING FACTOR-RELATED"/>
    <property type="match status" value="1"/>
</dbReference>
<comment type="caution">
    <text evidence="2">The sequence shown here is derived from an EMBL/GenBank/DDBJ whole genome shotgun (WGS) entry which is preliminary data.</text>
</comment>
<gene>
    <name evidence="2" type="ORF">PGLA2088_LOCUS33853</name>
</gene>